<name>A0A6V8KRM6_9ACTN</name>
<evidence type="ECO:0000256" key="1">
    <source>
        <dbReference type="ARBA" id="ARBA00007664"/>
    </source>
</evidence>
<evidence type="ECO:0000256" key="5">
    <source>
        <dbReference type="ARBA" id="ARBA00023157"/>
    </source>
</evidence>
<evidence type="ECO:0000256" key="2">
    <source>
        <dbReference type="ARBA" id="ARBA00022670"/>
    </source>
</evidence>
<keyword evidence="2" id="KW-0645">Protease</keyword>
<dbReference type="InterPro" id="IPR001316">
    <property type="entry name" value="Pept_S1A_streptogrisin"/>
</dbReference>
<dbReference type="InterPro" id="IPR001254">
    <property type="entry name" value="Trypsin_dom"/>
</dbReference>
<evidence type="ECO:0000256" key="3">
    <source>
        <dbReference type="ARBA" id="ARBA00022801"/>
    </source>
</evidence>
<evidence type="ECO:0000256" key="4">
    <source>
        <dbReference type="ARBA" id="ARBA00022825"/>
    </source>
</evidence>
<dbReference type="EMBL" id="BLPF01000003">
    <property type="protein sequence ID" value="GFJ83285.1"/>
    <property type="molecule type" value="Genomic_DNA"/>
</dbReference>
<dbReference type="PRINTS" id="PR00861">
    <property type="entry name" value="ALYTICPTASE"/>
</dbReference>
<keyword evidence="3" id="KW-0378">Hydrolase</keyword>
<evidence type="ECO:0000313" key="9">
    <source>
        <dbReference type="EMBL" id="GFJ83285.1"/>
    </source>
</evidence>
<accession>A0A6V8KRM6</accession>
<protein>
    <recommendedName>
        <fullName evidence="8">Peptidase S1 domain-containing protein</fullName>
    </recommendedName>
</protein>
<dbReference type="Pfam" id="PF00089">
    <property type="entry name" value="Trypsin"/>
    <property type="match status" value="1"/>
</dbReference>
<feature type="signal peptide" evidence="7">
    <location>
        <begin position="1"/>
        <end position="36"/>
    </location>
</feature>
<feature type="disulfide bond" evidence="6">
    <location>
        <begin position="56"/>
        <end position="72"/>
    </location>
</feature>
<dbReference type="GO" id="GO:0006508">
    <property type="term" value="P:proteolysis"/>
    <property type="evidence" value="ECO:0007669"/>
    <property type="project" value="UniProtKB-KW"/>
</dbReference>
<evidence type="ECO:0000259" key="8">
    <source>
        <dbReference type="Pfam" id="PF00089"/>
    </source>
</evidence>
<proteinExistence type="inferred from homology"/>
<dbReference type="SUPFAM" id="SSF50494">
    <property type="entry name" value="Trypsin-like serine proteases"/>
    <property type="match status" value="1"/>
</dbReference>
<dbReference type="InterPro" id="IPR043504">
    <property type="entry name" value="Peptidase_S1_PA_chymotrypsin"/>
</dbReference>
<feature type="chain" id="PRO_5028922771" description="Peptidase S1 domain-containing protein" evidence="7">
    <location>
        <begin position="37"/>
        <end position="230"/>
    </location>
</feature>
<dbReference type="Proteomes" id="UP000482800">
    <property type="component" value="Unassembled WGS sequence"/>
</dbReference>
<feature type="domain" description="Peptidase S1" evidence="8">
    <location>
        <begin position="56"/>
        <end position="213"/>
    </location>
</feature>
<comment type="similarity">
    <text evidence="1">Belongs to the peptidase S1 family.</text>
</comment>
<evidence type="ECO:0000256" key="6">
    <source>
        <dbReference type="PIRSR" id="PIRSR001134-2"/>
    </source>
</evidence>
<dbReference type="PIRSF" id="PIRSF001134">
    <property type="entry name" value="Streptogrisin"/>
    <property type="match status" value="1"/>
</dbReference>
<feature type="disulfide bond" evidence="6">
    <location>
        <begin position="138"/>
        <end position="148"/>
    </location>
</feature>
<keyword evidence="4" id="KW-0720">Serine protease</keyword>
<reference evidence="9 10" key="1">
    <citation type="submission" date="2020-03" db="EMBL/GenBank/DDBJ databases">
        <title>Whole genome shotgun sequence of Phytohabitans houttuyneae NBRC 108639.</title>
        <authorList>
            <person name="Komaki H."/>
            <person name="Tamura T."/>
        </authorList>
    </citation>
    <scope>NUCLEOTIDE SEQUENCE [LARGE SCALE GENOMIC DNA]</scope>
    <source>
        <strain evidence="9 10">NBRC 108639</strain>
    </source>
</reference>
<evidence type="ECO:0000313" key="10">
    <source>
        <dbReference type="Proteomes" id="UP000482800"/>
    </source>
</evidence>
<keyword evidence="10" id="KW-1185">Reference proteome</keyword>
<keyword evidence="7" id="KW-0732">Signal</keyword>
<reference evidence="9 10" key="2">
    <citation type="submission" date="2020-03" db="EMBL/GenBank/DDBJ databases">
        <authorList>
            <person name="Ichikawa N."/>
            <person name="Kimura A."/>
            <person name="Kitahashi Y."/>
            <person name="Uohara A."/>
        </authorList>
    </citation>
    <scope>NUCLEOTIDE SEQUENCE [LARGE SCALE GENOMIC DNA]</scope>
    <source>
        <strain evidence="9 10">NBRC 108639</strain>
    </source>
</reference>
<dbReference type="GO" id="GO:0004252">
    <property type="term" value="F:serine-type endopeptidase activity"/>
    <property type="evidence" value="ECO:0007669"/>
    <property type="project" value="InterPro"/>
</dbReference>
<comment type="caution">
    <text evidence="9">The sequence shown here is derived from an EMBL/GenBank/DDBJ whole genome shotgun (WGS) entry which is preliminary data.</text>
</comment>
<gene>
    <name evidence="9" type="ORF">Phou_074650</name>
</gene>
<feature type="disulfide bond" evidence="6">
    <location>
        <begin position="174"/>
        <end position="201"/>
    </location>
</feature>
<dbReference type="InterPro" id="IPR009003">
    <property type="entry name" value="Peptidase_S1_PA"/>
</dbReference>
<sequence>MSPAYPWVMPRRIAHLAAASLLVAAGLLGVASPSHAAPLGTVYGGDPFRSTAGGRCTVSFTVVGGFLTTRQCASRVGDVVYTPGGERLGQVAAVGPATADYAFVRLDAGWTPVGRIRAGGTLIAVTGATPAAVGAAVCRYGSTTGWRCGTLLAKNVTVHFAGGVVYGLTRTNVCSEPGDAGGPFMAGGQAQGMTSGGSGNCTTGGATYFQPVAVPLAALGLTLLTSPAPA</sequence>
<organism evidence="9 10">
    <name type="scientific">Phytohabitans houttuyneae</name>
    <dbReference type="NCBI Taxonomy" id="1076126"/>
    <lineage>
        <taxon>Bacteria</taxon>
        <taxon>Bacillati</taxon>
        <taxon>Actinomycetota</taxon>
        <taxon>Actinomycetes</taxon>
        <taxon>Micromonosporales</taxon>
        <taxon>Micromonosporaceae</taxon>
    </lineage>
</organism>
<dbReference type="AlphaFoldDB" id="A0A6V8KRM6"/>
<dbReference type="CDD" id="cd21112">
    <property type="entry name" value="alphaLP-like"/>
    <property type="match status" value="1"/>
</dbReference>
<keyword evidence="5 6" id="KW-1015">Disulfide bond</keyword>
<dbReference type="Gene3D" id="2.40.10.10">
    <property type="entry name" value="Trypsin-like serine proteases"/>
    <property type="match status" value="2"/>
</dbReference>
<evidence type="ECO:0000256" key="7">
    <source>
        <dbReference type="SAM" id="SignalP"/>
    </source>
</evidence>